<dbReference type="PANTHER" id="PTHR30348">
    <property type="entry name" value="UNCHARACTERIZED PROTEIN YECE"/>
    <property type="match status" value="1"/>
</dbReference>
<dbReference type="AlphaFoldDB" id="A0A7W2A7Z1"/>
<dbReference type="PANTHER" id="PTHR30348:SF13">
    <property type="entry name" value="UPF0759 PROTEIN YUNF"/>
    <property type="match status" value="1"/>
</dbReference>
<dbReference type="RefSeq" id="WP_181750862.1">
    <property type="nucleotide sequence ID" value="NZ_JACEIQ010000003.1"/>
</dbReference>
<keyword evidence="2" id="KW-1185">Reference proteome</keyword>
<protein>
    <submittedName>
        <fullName evidence="1">DUF72 domain-containing protein</fullName>
    </submittedName>
</protein>
<organism evidence="1 2">
    <name type="scientific">Paenactinomyces guangxiensis</name>
    <dbReference type="NCBI Taxonomy" id="1490290"/>
    <lineage>
        <taxon>Bacteria</taxon>
        <taxon>Bacillati</taxon>
        <taxon>Bacillota</taxon>
        <taxon>Bacilli</taxon>
        <taxon>Bacillales</taxon>
        <taxon>Thermoactinomycetaceae</taxon>
        <taxon>Paenactinomyces</taxon>
    </lineage>
</organism>
<comment type="caution">
    <text evidence="1">The sequence shown here is derived from an EMBL/GenBank/DDBJ whole genome shotgun (WGS) entry which is preliminary data.</text>
</comment>
<dbReference type="Proteomes" id="UP000535491">
    <property type="component" value="Unassembled WGS sequence"/>
</dbReference>
<dbReference type="Pfam" id="PF01904">
    <property type="entry name" value="DUF72"/>
    <property type="match status" value="1"/>
</dbReference>
<gene>
    <name evidence="1" type="ORF">H1191_04815</name>
</gene>
<dbReference type="InterPro" id="IPR002763">
    <property type="entry name" value="DUF72"/>
</dbReference>
<accession>A0A7W2A7Z1</accession>
<dbReference type="EMBL" id="JACEIQ010000003">
    <property type="protein sequence ID" value="MBA4493622.1"/>
    <property type="molecule type" value="Genomic_DNA"/>
</dbReference>
<proteinExistence type="predicted"/>
<dbReference type="Gene3D" id="3.20.20.410">
    <property type="entry name" value="Protein of unknown function UPF0759"/>
    <property type="match status" value="1"/>
</dbReference>
<sequence length="283" mass="33194">MNPIQVGVCGWGDHDLYPPGISSRDKLSVYASHFPVVEVDSTYHAIAPVERMEKWVQDTPEAFRFVVKAYRELTGHGRMERAPVRTWTQLVDEMKRSVRPMVEAGKLSMMLFQFPPWYDCTQKHVKIIRRLKEAFHELPMAIEFRNQSWFRPEYHDRTLKFLEQEQLIHVICDEPQAGEGSVPIVLAATHPENALIRFHGRNVQGWNNTGQPNWRDVRYAYRYTEEELDEWVKYVQQLKQQVNQLTLLFNNNSQGDAVDSAKMMIQKLNLTFKGLAPRQLEFF</sequence>
<evidence type="ECO:0000313" key="1">
    <source>
        <dbReference type="EMBL" id="MBA4493622.1"/>
    </source>
</evidence>
<evidence type="ECO:0000313" key="2">
    <source>
        <dbReference type="Proteomes" id="UP000535491"/>
    </source>
</evidence>
<dbReference type="SUPFAM" id="SSF117396">
    <property type="entry name" value="TM1631-like"/>
    <property type="match status" value="1"/>
</dbReference>
<reference evidence="1 2" key="1">
    <citation type="submission" date="2020-07" db="EMBL/GenBank/DDBJ databases">
        <authorList>
            <person name="Feng H."/>
        </authorList>
    </citation>
    <scope>NUCLEOTIDE SEQUENCE [LARGE SCALE GENOMIC DNA]</scope>
    <source>
        <strain evidence="2">s-10</strain>
    </source>
</reference>
<name>A0A7W2A7Z1_9BACL</name>
<dbReference type="InterPro" id="IPR036520">
    <property type="entry name" value="UPF0759_sf"/>
</dbReference>